<evidence type="ECO:0000256" key="3">
    <source>
        <dbReference type="ARBA" id="ARBA00022723"/>
    </source>
</evidence>
<keyword evidence="4" id="KW-0223">Dioxygenase</keyword>
<evidence type="ECO:0000256" key="8">
    <source>
        <dbReference type="ARBA" id="ARBA00048709"/>
    </source>
</evidence>
<evidence type="ECO:0000256" key="7">
    <source>
        <dbReference type="ARBA" id="ARBA00039084"/>
    </source>
</evidence>
<dbReference type="EMBL" id="AYRZ02000006">
    <property type="protein sequence ID" value="PHT78756.1"/>
    <property type="molecule type" value="Genomic_DNA"/>
</dbReference>
<dbReference type="GO" id="GO:0010436">
    <property type="term" value="F:carotenoid dioxygenase activity"/>
    <property type="evidence" value="ECO:0000318"/>
    <property type="project" value="GO_Central"/>
</dbReference>
<name>A0A2G2Z9S6_CAPAN</name>
<keyword evidence="3" id="KW-0479">Metal-binding</keyword>
<organism evidence="9 10">
    <name type="scientific">Capsicum annuum</name>
    <name type="common">Capsicum pepper</name>
    <dbReference type="NCBI Taxonomy" id="4072"/>
    <lineage>
        <taxon>Eukaryota</taxon>
        <taxon>Viridiplantae</taxon>
        <taxon>Streptophyta</taxon>
        <taxon>Embryophyta</taxon>
        <taxon>Tracheophyta</taxon>
        <taxon>Spermatophyta</taxon>
        <taxon>Magnoliopsida</taxon>
        <taxon>eudicotyledons</taxon>
        <taxon>Gunneridae</taxon>
        <taxon>Pentapetalae</taxon>
        <taxon>asterids</taxon>
        <taxon>lamiids</taxon>
        <taxon>Solanales</taxon>
        <taxon>Solanaceae</taxon>
        <taxon>Solanoideae</taxon>
        <taxon>Capsiceae</taxon>
        <taxon>Capsicum</taxon>
    </lineage>
</organism>
<comment type="cofactor">
    <cofactor evidence="1">
        <name>Fe(2+)</name>
        <dbReference type="ChEBI" id="CHEBI:29033"/>
    </cofactor>
</comment>
<evidence type="ECO:0000256" key="6">
    <source>
        <dbReference type="ARBA" id="ARBA00023004"/>
    </source>
</evidence>
<dbReference type="Pfam" id="PF03055">
    <property type="entry name" value="RPE65"/>
    <property type="match status" value="1"/>
</dbReference>
<gene>
    <name evidence="9" type="ORF">T459_16808</name>
</gene>
<dbReference type="PANTHER" id="PTHR10543">
    <property type="entry name" value="BETA-CAROTENE DIOXYGENASE"/>
    <property type="match status" value="1"/>
</dbReference>
<keyword evidence="6" id="KW-0408">Iron</keyword>
<reference evidence="9 10" key="2">
    <citation type="journal article" date="2017" name="Genome Biol.">
        <title>New reference genome sequences of hot pepper reveal the massive evolution of plant disease-resistance genes by retroduplication.</title>
        <authorList>
            <person name="Kim S."/>
            <person name="Park J."/>
            <person name="Yeom S.I."/>
            <person name="Kim Y.M."/>
            <person name="Seo E."/>
            <person name="Kim K.T."/>
            <person name="Kim M.S."/>
            <person name="Lee J.M."/>
            <person name="Cheong K."/>
            <person name="Shin H.S."/>
            <person name="Kim S.B."/>
            <person name="Han K."/>
            <person name="Lee J."/>
            <person name="Park M."/>
            <person name="Lee H.A."/>
            <person name="Lee H.Y."/>
            <person name="Lee Y."/>
            <person name="Oh S."/>
            <person name="Lee J.H."/>
            <person name="Choi E."/>
            <person name="Choi E."/>
            <person name="Lee S.E."/>
            <person name="Jeon J."/>
            <person name="Kim H."/>
            <person name="Choi G."/>
            <person name="Song H."/>
            <person name="Lee J."/>
            <person name="Lee S.C."/>
            <person name="Kwon J.K."/>
            <person name="Lee H.Y."/>
            <person name="Koo N."/>
            <person name="Hong Y."/>
            <person name="Kim R.W."/>
            <person name="Kang W.H."/>
            <person name="Huh J.H."/>
            <person name="Kang B.C."/>
            <person name="Yang T.J."/>
            <person name="Lee Y.H."/>
            <person name="Bennetzen J.L."/>
            <person name="Choi D."/>
        </authorList>
    </citation>
    <scope>NUCLEOTIDE SEQUENCE [LARGE SCALE GENOMIC DNA]</scope>
    <source>
        <strain evidence="10">cv. CM334</strain>
    </source>
</reference>
<dbReference type="AlphaFoldDB" id="A0A2G2Z9S6"/>
<dbReference type="GO" id="GO:0016121">
    <property type="term" value="P:carotene catabolic process"/>
    <property type="evidence" value="ECO:0000318"/>
    <property type="project" value="GO_Central"/>
</dbReference>
<dbReference type="STRING" id="4072.A0A2G2Z9S6"/>
<dbReference type="Gramene" id="PHT78756">
    <property type="protein sequence ID" value="PHT78756"/>
    <property type="gene ID" value="T459_16808"/>
</dbReference>
<dbReference type="InterPro" id="IPR004294">
    <property type="entry name" value="Carotenoid_Oase"/>
</dbReference>
<evidence type="ECO:0000313" key="10">
    <source>
        <dbReference type="Proteomes" id="UP000222542"/>
    </source>
</evidence>
<evidence type="ECO:0000256" key="4">
    <source>
        <dbReference type="ARBA" id="ARBA00022964"/>
    </source>
</evidence>
<evidence type="ECO:0000313" key="9">
    <source>
        <dbReference type="EMBL" id="PHT78756.1"/>
    </source>
</evidence>
<comment type="caution">
    <text evidence="9">The sequence shown here is derived from an EMBL/GenBank/DDBJ whole genome shotgun (WGS) entry which is preliminary data.</text>
</comment>
<reference evidence="9 10" key="1">
    <citation type="journal article" date="2014" name="Nat. Genet.">
        <title>Genome sequence of the hot pepper provides insights into the evolution of pungency in Capsicum species.</title>
        <authorList>
            <person name="Kim S."/>
            <person name="Park M."/>
            <person name="Yeom S.I."/>
            <person name="Kim Y.M."/>
            <person name="Lee J.M."/>
            <person name="Lee H.A."/>
            <person name="Seo E."/>
            <person name="Choi J."/>
            <person name="Cheong K."/>
            <person name="Kim K.T."/>
            <person name="Jung K."/>
            <person name="Lee G.W."/>
            <person name="Oh S.K."/>
            <person name="Bae C."/>
            <person name="Kim S.B."/>
            <person name="Lee H.Y."/>
            <person name="Kim S.Y."/>
            <person name="Kim M.S."/>
            <person name="Kang B.C."/>
            <person name="Jo Y.D."/>
            <person name="Yang H.B."/>
            <person name="Jeong H.J."/>
            <person name="Kang W.H."/>
            <person name="Kwon J.K."/>
            <person name="Shin C."/>
            <person name="Lim J.Y."/>
            <person name="Park J.H."/>
            <person name="Huh J.H."/>
            <person name="Kim J.S."/>
            <person name="Kim B.D."/>
            <person name="Cohen O."/>
            <person name="Paran I."/>
            <person name="Suh M.C."/>
            <person name="Lee S.B."/>
            <person name="Kim Y.K."/>
            <person name="Shin Y."/>
            <person name="Noh S.J."/>
            <person name="Park J."/>
            <person name="Seo Y.S."/>
            <person name="Kwon S.Y."/>
            <person name="Kim H.A."/>
            <person name="Park J.M."/>
            <person name="Kim H.J."/>
            <person name="Choi S.B."/>
            <person name="Bosland P.W."/>
            <person name="Reeves G."/>
            <person name="Jo S.H."/>
            <person name="Lee B.W."/>
            <person name="Cho H.T."/>
            <person name="Choi H.S."/>
            <person name="Lee M.S."/>
            <person name="Yu Y."/>
            <person name="Do Choi Y."/>
            <person name="Park B.S."/>
            <person name="van Deynze A."/>
            <person name="Ashrafi H."/>
            <person name="Hill T."/>
            <person name="Kim W.T."/>
            <person name="Pai H.S."/>
            <person name="Ahn H.K."/>
            <person name="Yeam I."/>
            <person name="Giovannoni J.J."/>
            <person name="Rose J.K."/>
            <person name="Sorensen I."/>
            <person name="Lee S.J."/>
            <person name="Kim R.W."/>
            <person name="Choi I.Y."/>
            <person name="Choi B.S."/>
            <person name="Lim J.S."/>
            <person name="Lee Y.H."/>
            <person name="Choi D."/>
        </authorList>
    </citation>
    <scope>NUCLEOTIDE SEQUENCE [LARGE SCALE GENOMIC DNA]</scope>
    <source>
        <strain evidence="10">cv. CM334</strain>
    </source>
</reference>
<keyword evidence="5" id="KW-0560">Oxidoreductase</keyword>
<protein>
    <recommendedName>
        <fullName evidence="7">carotenoid 9,10-dioxygenase</fullName>
        <ecNumber evidence="7">1.14.99.n4</ecNumber>
    </recommendedName>
</protein>
<dbReference type="GO" id="GO:0046872">
    <property type="term" value="F:metal ion binding"/>
    <property type="evidence" value="ECO:0007669"/>
    <property type="project" value="UniProtKB-KW"/>
</dbReference>
<evidence type="ECO:0000256" key="2">
    <source>
        <dbReference type="ARBA" id="ARBA00006787"/>
    </source>
</evidence>
<sequence length="278" mass="31292">MLLGKLNSQNSVFSPSTILATVTYACMYSHVYISQSVSIVYAYEPTAFSLPHLHSSTFKVLTHLCYGVLYHRFRSTRSREPVASQFNVQSLHAKFTDISHGLDCGPSGSCTLCSISGTRFGALQTLYQSLSEYRLKVKLSVMNQSMDALCITPDLSKYTCYASEYRLKVKLSVMNQSIDALCITPDLSKVIGIIKFDLHAEPETRKSQFEVGENIQEIFDLRPDRFGSEAVFILSHPGTECEEDDGYLIFFVHDENTGQLVFHSLIYIFMSITKTILH</sequence>
<accession>A0A2G2Z9S6</accession>
<comment type="similarity">
    <text evidence="2">Belongs to the carotenoid oxygenase family.</text>
</comment>
<dbReference type="PANTHER" id="PTHR10543:SF89">
    <property type="entry name" value="CAROTENOID 9,10(9',10')-CLEAVAGE DIOXYGENASE 1"/>
    <property type="match status" value="1"/>
</dbReference>
<dbReference type="GO" id="GO:0009570">
    <property type="term" value="C:chloroplast stroma"/>
    <property type="evidence" value="ECO:0000318"/>
    <property type="project" value="GO_Central"/>
</dbReference>
<dbReference type="EC" id="1.14.99.n4" evidence="7"/>
<dbReference type="PROSITE" id="PS51257">
    <property type="entry name" value="PROKAR_LIPOPROTEIN"/>
    <property type="match status" value="1"/>
</dbReference>
<comment type="catalytic activity">
    <reaction evidence="8">
        <text>all-trans-zeaxanthin + 2 O2 = 4,9-dimethyldodeca-2,4,6,8,10-pentaenedial + 2 (3R)-hydroxy-beta-ionone</text>
        <dbReference type="Rhea" id="RHEA:26393"/>
        <dbReference type="ChEBI" id="CHEBI:15379"/>
        <dbReference type="ChEBI" id="CHEBI:27547"/>
        <dbReference type="ChEBI" id="CHEBI:53171"/>
        <dbReference type="ChEBI" id="CHEBI:53173"/>
        <dbReference type="EC" id="1.14.99.n4"/>
    </reaction>
</comment>
<keyword evidence="10" id="KW-1185">Reference proteome</keyword>
<dbReference type="Proteomes" id="UP000222542">
    <property type="component" value="Unassembled WGS sequence"/>
</dbReference>
<evidence type="ECO:0000256" key="5">
    <source>
        <dbReference type="ARBA" id="ARBA00023002"/>
    </source>
</evidence>
<evidence type="ECO:0000256" key="1">
    <source>
        <dbReference type="ARBA" id="ARBA00001954"/>
    </source>
</evidence>
<proteinExistence type="inferred from homology"/>